<dbReference type="InterPro" id="IPR001207">
    <property type="entry name" value="Transposase_mutator"/>
</dbReference>
<protein>
    <recommendedName>
        <fullName evidence="6">Mutator family transposase</fullName>
    </recommendedName>
</protein>
<evidence type="ECO:0000256" key="3">
    <source>
        <dbReference type="ARBA" id="ARBA00022578"/>
    </source>
</evidence>
<comment type="function">
    <text evidence="1 6">Required for the transposition of the insertion element.</text>
</comment>
<name>M5B2L9_RHILI</name>
<sequence length="87" mass="10013">MLAYMSFPRQHWAQIASTNPLERVNREIKRRADVIGTFPNDEPMLRLVGALMLETNDEWAVTRRYMSLETLARITDNPTIRLPAVAA</sequence>
<reference evidence="7" key="2">
    <citation type="journal article" date="2013" name="Microbes Environ.">
        <title>Commonalities and Differences among Symbiosis Islands of Three Mesorhizobium loti Strains.</title>
        <authorList>
            <person name="Kasai-Maita H."/>
            <person name="Hirakawa H."/>
            <person name="Nakamura Y."/>
            <person name="Kaneko T."/>
            <person name="Miki K."/>
            <person name="Maruya J."/>
            <person name="Okazaki S."/>
            <person name="Tabata S."/>
            <person name="Saeki K."/>
            <person name="Sato S."/>
        </authorList>
    </citation>
    <scope>NUCLEOTIDE SEQUENCE</scope>
    <source>
        <strain evidence="7">NZP2037</strain>
    </source>
</reference>
<keyword evidence="3 6" id="KW-0815">Transposition</keyword>
<dbReference type="AlphaFoldDB" id="M5B2L9"/>
<keyword evidence="5 6" id="KW-0233">DNA recombination</keyword>
<dbReference type="EMBL" id="AP012557">
    <property type="protein sequence ID" value="BAN09796.1"/>
    <property type="molecule type" value="Genomic_DNA"/>
</dbReference>
<organism evidence="7">
    <name type="scientific">Rhizobium loti</name>
    <name type="common">Mesorhizobium loti</name>
    <dbReference type="NCBI Taxonomy" id="381"/>
    <lineage>
        <taxon>Bacteria</taxon>
        <taxon>Pseudomonadati</taxon>
        <taxon>Pseudomonadota</taxon>
        <taxon>Alphaproteobacteria</taxon>
        <taxon>Hyphomicrobiales</taxon>
        <taxon>Phyllobacteriaceae</taxon>
        <taxon>Mesorhizobium</taxon>
    </lineage>
</organism>
<comment type="similarity">
    <text evidence="2 6">Belongs to the transposase mutator family.</text>
</comment>
<dbReference type="Pfam" id="PF00872">
    <property type="entry name" value="Transposase_mut"/>
    <property type="match status" value="1"/>
</dbReference>
<dbReference type="GO" id="GO:0003677">
    <property type="term" value="F:DNA binding"/>
    <property type="evidence" value="ECO:0007669"/>
    <property type="project" value="UniProtKB-UniRule"/>
</dbReference>
<evidence type="ECO:0000256" key="4">
    <source>
        <dbReference type="ARBA" id="ARBA00023125"/>
    </source>
</evidence>
<keyword evidence="4 6" id="KW-0238">DNA-binding</keyword>
<evidence type="ECO:0000256" key="1">
    <source>
        <dbReference type="ARBA" id="ARBA00002190"/>
    </source>
</evidence>
<dbReference type="GO" id="GO:0006313">
    <property type="term" value="P:DNA transposition"/>
    <property type="evidence" value="ECO:0007669"/>
    <property type="project" value="UniProtKB-UniRule"/>
</dbReference>
<evidence type="ECO:0000313" key="7">
    <source>
        <dbReference type="EMBL" id="BAN09796.1"/>
    </source>
</evidence>
<evidence type="ECO:0000256" key="2">
    <source>
        <dbReference type="ARBA" id="ARBA00010961"/>
    </source>
</evidence>
<dbReference type="GO" id="GO:0004803">
    <property type="term" value="F:transposase activity"/>
    <property type="evidence" value="ECO:0007669"/>
    <property type="project" value="UniProtKB-UniRule"/>
</dbReference>
<dbReference type="PANTHER" id="PTHR33217:SF7">
    <property type="entry name" value="TRANSPOSASE FOR INSERTION SEQUENCE ELEMENT IS1081"/>
    <property type="match status" value="1"/>
</dbReference>
<proteinExistence type="inferred from homology"/>
<evidence type="ECO:0000256" key="6">
    <source>
        <dbReference type="RuleBase" id="RU365089"/>
    </source>
</evidence>
<keyword evidence="6" id="KW-0814">Transposable element</keyword>
<dbReference type="PANTHER" id="PTHR33217">
    <property type="entry name" value="TRANSPOSASE FOR INSERTION SEQUENCE ELEMENT IS1081"/>
    <property type="match status" value="1"/>
</dbReference>
<evidence type="ECO:0000256" key="5">
    <source>
        <dbReference type="ARBA" id="ARBA00023172"/>
    </source>
</evidence>
<accession>M5B2L9</accession>
<reference evidence="7" key="1">
    <citation type="submission" date="2012-10" db="EMBL/GenBank/DDBJ databases">
        <authorList>
            <person name="Maita H."/>
            <person name="Sato S."/>
        </authorList>
    </citation>
    <scope>NUCLEOTIDE SEQUENCE</scope>
    <source>
        <strain evidence="7">NZP2037</strain>
    </source>
</reference>